<evidence type="ECO:0000256" key="1">
    <source>
        <dbReference type="SAM" id="MobiDB-lite"/>
    </source>
</evidence>
<dbReference type="GO" id="GO:0003677">
    <property type="term" value="F:DNA binding"/>
    <property type="evidence" value="ECO:0007669"/>
    <property type="project" value="InterPro"/>
</dbReference>
<dbReference type="Gene3D" id="1.10.10.10">
    <property type="entry name" value="Winged helix-like DNA-binding domain superfamily/Winged helix DNA-binding domain"/>
    <property type="match status" value="1"/>
</dbReference>
<keyword evidence="4" id="KW-1185">Reference proteome</keyword>
<protein>
    <submittedName>
        <fullName evidence="3">AAA family ATPase</fullName>
    </submittedName>
</protein>
<dbReference type="InterPro" id="IPR016032">
    <property type="entry name" value="Sig_transdc_resp-reg_C-effctor"/>
</dbReference>
<name>A0A7X6CX43_9ACTN</name>
<evidence type="ECO:0000313" key="4">
    <source>
        <dbReference type="Proteomes" id="UP000578686"/>
    </source>
</evidence>
<evidence type="ECO:0000259" key="2">
    <source>
        <dbReference type="PROSITE" id="PS50043"/>
    </source>
</evidence>
<feature type="region of interest" description="Disordered" evidence="1">
    <location>
        <begin position="1"/>
        <end position="27"/>
    </location>
</feature>
<dbReference type="SUPFAM" id="SSF46894">
    <property type="entry name" value="C-terminal effector domain of the bipartite response regulators"/>
    <property type="match status" value="1"/>
</dbReference>
<feature type="domain" description="HTH luxR-type" evidence="2">
    <location>
        <begin position="906"/>
        <end position="971"/>
    </location>
</feature>
<organism evidence="3 4">
    <name type="scientific">Streptomyces lonarensis</name>
    <dbReference type="NCBI Taxonomy" id="700599"/>
    <lineage>
        <taxon>Bacteria</taxon>
        <taxon>Bacillati</taxon>
        <taxon>Actinomycetota</taxon>
        <taxon>Actinomycetes</taxon>
        <taxon>Kitasatosporales</taxon>
        <taxon>Streptomycetaceae</taxon>
        <taxon>Streptomyces</taxon>
    </lineage>
</organism>
<dbReference type="PROSITE" id="PS50043">
    <property type="entry name" value="HTH_LUXR_2"/>
    <property type="match status" value="1"/>
</dbReference>
<gene>
    <name evidence="3" type="ORF">HCN56_01080</name>
</gene>
<dbReference type="InterPro" id="IPR036388">
    <property type="entry name" value="WH-like_DNA-bd_sf"/>
</dbReference>
<dbReference type="SUPFAM" id="SSF48452">
    <property type="entry name" value="TPR-like"/>
    <property type="match status" value="1"/>
</dbReference>
<dbReference type="Pfam" id="PF13191">
    <property type="entry name" value="AAA_16"/>
    <property type="match status" value="1"/>
</dbReference>
<dbReference type="EMBL" id="JAAVJD010000003">
    <property type="protein sequence ID" value="NJQ04202.1"/>
    <property type="molecule type" value="Genomic_DNA"/>
</dbReference>
<dbReference type="InterPro" id="IPR011990">
    <property type="entry name" value="TPR-like_helical_dom_sf"/>
</dbReference>
<feature type="region of interest" description="Disordered" evidence="1">
    <location>
        <begin position="459"/>
        <end position="487"/>
    </location>
</feature>
<evidence type="ECO:0000313" key="3">
    <source>
        <dbReference type="EMBL" id="NJQ04202.1"/>
    </source>
</evidence>
<dbReference type="Proteomes" id="UP000578686">
    <property type="component" value="Unassembled WGS sequence"/>
</dbReference>
<dbReference type="InterPro" id="IPR000792">
    <property type="entry name" value="Tscrpt_reg_LuxR_C"/>
</dbReference>
<dbReference type="InterPro" id="IPR041664">
    <property type="entry name" value="AAA_16"/>
</dbReference>
<dbReference type="RefSeq" id="WP_167967499.1">
    <property type="nucleotide sequence ID" value="NZ_BHZG01000016.1"/>
</dbReference>
<dbReference type="CDD" id="cd06170">
    <property type="entry name" value="LuxR_C_like"/>
    <property type="match status" value="1"/>
</dbReference>
<dbReference type="Pfam" id="PF00196">
    <property type="entry name" value="GerE"/>
    <property type="match status" value="1"/>
</dbReference>
<dbReference type="PROSITE" id="PS00622">
    <property type="entry name" value="HTH_LUXR_1"/>
    <property type="match status" value="1"/>
</dbReference>
<dbReference type="SMART" id="SM00421">
    <property type="entry name" value="HTH_LUXR"/>
    <property type="match status" value="1"/>
</dbReference>
<comment type="caution">
    <text evidence="3">The sequence shown here is derived from an EMBL/GenBank/DDBJ whole genome shotgun (WGS) entry which is preliminary data.</text>
</comment>
<dbReference type="PRINTS" id="PR00038">
    <property type="entry name" value="HTHLUXR"/>
</dbReference>
<sequence>MTSSTKPDVPGSCTPGCPPGAHGEPATPGEYRLAQRHIDEVHERLAAGAASVLTLGGRPGHAQNALLRRAACRAAAAGIEVLHGRASPAEGDLRYGVVQQLLGPGDASVAAALDAPARVADQRGLPGLSRLMHAVRRRPALLVVEDVQWLDDASRDWLRALLHRLRPRTPLAVLVSAGTGHVTAPGSGWDRDTAPRHGVLVRRAVVPALSDRGVATAVRDACGRSGDPEFVVALTAATAGNPAVLRDVLREFTSRGHRPVASELPVLHAVAAEVVGEHTVGALDGLPDEVTAVLRALAVCGDLLDLTRARSLAGGGMPEERLRALLDGVGLTLPVGDKVHIRFPASKARIIEDMPADRRADLHARAAASAHAAGVDDEDIAHLLLRSPPLGAPWVVPLLRRGSTAALRREDHDRACSLLGRALQEPLEAAVHGALTLELAAVEALAVPEAGERRLEELVRGATPEPQEPVGERPGGPQPGPMPAPTAGLRARAVDLGFARGNSDWVRRTVAEALPFCGPAERADLVSLFWLAASVREDREPTVPAVPPLPAHPGHAAQAATRAWQLATRGHDAATTRRLARRALSRTGPDTLLMPRLAACGALVATDDQLDAVDALDALLADARRGNLRSIAARVLTVRANLHLRAARLTDAERDLDGAERALPAAHWHPMALPDLLATRILLHLETGRPDRARRYADTTVPPGGEDGVWWSSLLCARARVAAEDGDMQGALRLARESGRLLLRRQWVNPAGVAWRAVAAEAAAALGDLDEARRLREQEIALADRWGTASGRGTARMWAARDPREAPADALLRLREATALLRHSPARLSYGWSLVRRARAEAAAGDASAAARSLHLVALVTSAGPGGRLAETARRLTPLAVPRAPGRTAAVTVRGAAAAPPAGGAEDAGWDDLTEAERDTLWLAARGSGNRQIAERLAVSRRTVELRLSNAYRKLGIDGRKELHRLPAFRGGPVADAS</sequence>
<dbReference type="AlphaFoldDB" id="A0A7X6CX43"/>
<proteinExistence type="predicted"/>
<dbReference type="GO" id="GO:0006355">
    <property type="term" value="P:regulation of DNA-templated transcription"/>
    <property type="evidence" value="ECO:0007669"/>
    <property type="project" value="InterPro"/>
</dbReference>
<accession>A0A7X6CX43</accession>
<reference evidence="3 4" key="1">
    <citation type="submission" date="2020-03" db="EMBL/GenBank/DDBJ databases">
        <title>Draft genome of Streptomyces sp. ventii, isolated from the Axial Seamount in the Pacific Ocean, and resequencing of the two type strains Streptomyces lonarensis strain NCL 716 and Streptomyces bohaiensis strain 11A07.</title>
        <authorList>
            <person name="Loughran R.M."/>
            <person name="Pfannmuller K.M."/>
            <person name="Wasson B.J."/>
            <person name="Deadmond M.C."/>
            <person name="Paddock B.E."/>
            <person name="Koyack M.J."/>
            <person name="Gallegos D.A."/>
            <person name="Mitchell E.A."/>
            <person name="Ushijima B."/>
            <person name="Saw J.H."/>
            <person name="Mcphail K.L."/>
            <person name="Videau P."/>
        </authorList>
    </citation>
    <scope>NUCLEOTIDE SEQUENCE [LARGE SCALE GENOMIC DNA]</scope>
    <source>
        <strain evidence="3 4">NCL716</strain>
    </source>
</reference>